<sequence length="345" mass="37095">MTSTDANPRATTIAVEEHWMPGWLEDALGRLPDSLRDESLVLNHRGDESSRLTDLGAGRVAAMDAAGVDLALVSLTPPGIGPLAPAEAIAMSRAVNDAVTDAVRAHPDRLRALASLPLAAPDAVVAELERAVAAGAVGVMVHGRIGDRALDDPAYDGFWDAATQLGTPVSIHPQIAPAGTRADSYSGFDDIVSLGLATFGWGWHIEAATAALRLMLRGTFDRHPDLQIVLGHWGELLPFWSDRTNSLARAAGLDRSISDYVRDNVVITNSGMMSPTLLRHALEITTPDRIVYSTDYPFQRPSASDLDELLTCLPDDDARTAFRGGNAQRLYRLRDLPPGEAESRR</sequence>
<keyword evidence="1" id="KW-0456">Lyase</keyword>
<feature type="domain" description="Amidohydrolase-related" evidence="2">
    <location>
        <begin position="58"/>
        <end position="333"/>
    </location>
</feature>
<evidence type="ECO:0000313" key="3">
    <source>
        <dbReference type="EMBL" id="NYG98416.1"/>
    </source>
</evidence>
<keyword evidence="4" id="KW-1185">Reference proteome</keyword>
<dbReference type="Proteomes" id="UP000553888">
    <property type="component" value="Unassembled WGS sequence"/>
</dbReference>
<evidence type="ECO:0000313" key="4">
    <source>
        <dbReference type="Proteomes" id="UP000553888"/>
    </source>
</evidence>
<dbReference type="PANTHER" id="PTHR21240">
    <property type="entry name" value="2-AMINO-3-CARBOXYLMUCONATE-6-SEMIALDEHYDE DECARBOXYLASE"/>
    <property type="match status" value="1"/>
</dbReference>
<dbReference type="GO" id="GO:0016787">
    <property type="term" value="F:hydrolase activity"/>
    <property type="evidence" value="ECO:0007669"/>
    <property type="project" value="InterPro"/>
</dbReference>
<dbReference type="PANTHER" id="PTHR21240:SF30">
    <property type="entry name" value="AMIDOHYDROLASE-RELATED DOMAIN-CONTAINING PROTEIN-RELATED"/>
    <property type="match status" value="1"/>
</dbReference>
<evidence type="ECO:0000259" key="2">
    <source>
        <dbReference type="Pfam" id="PF04909"/>
    </source>
</evidence>
<comment type="caution">
    <text evidence="3">The sequence shown here is derived from an EMBL/GenBank/DDBJ whole genome shotgun (WGS) entry which is preliminary data.</text>
</comment>
<dbReference type="GO" id="GO:0019748">
    <property type="term" value="P:secondary metabolic process"/>
    <property type="evidence" value="ECO:0007669"/>
    <property type="project" value="TreeGrafter"/>
</dbReference>
<dbReference type="Pfam" id="PF04909">
    <property type="entry name" value="Amidohydro_2"/>
    <property type="match status" value="1"/>
</dbReference>
<dbReference type="Gene3D" id="3.20.20.140">
    <property type="entry name" value="Metal-dependent hydrolases"/>
    <property type="match status" value="1"/>
</dbReference>
<organism evidence="3 4">
    <name type="scientific">Schumannella luteola</name>
    <dbReference type="NCBI Taxonomy" id="472059"/>
    <lineage>
        <taxon>Bacteria</taxon>
        <taxon>Bacillati</taxon>
        <taxon>Actinomycetota</taxon>
        <taxon>Actinomycetes</taxon>
        <taxon>Micrococcales</taxon>
        <taxon>Microbacteriaceae</taxon>
        <taxon>Schumannella</taxon>
    </lineage>
</organism>
<dbReference type="InterPro" id="IPR032466">
    <property type="entry name" value="Metal_Hydrolase"/>
</dbReference>
<dbReference type="GO" id="GO:0005829">
    <property type="term" value="C:cytosol"/>
    <property type="evidence" value="ECO:0007669"/>
    <property type="project" value="TreeGrafter"/>
</dbReference>
<name>A0A852Y644_9MICO</name>
<dbReference type="AlphaFoldDB" id="A0A852Y644"/>
<accession>A0A852Y644</accession>
<dbReference type="RefSeq" id="WP_179565844.1">
    <property type="nucleotide sequence ID" value="NZ_JACBZY010000001.1"/>
</dbReference>
<dbReference type="GO" id="GO:0016831">
    <property type="term" value="F:carboxy-lyase activity"/>
    <property type="evidence" value="ECO:0007669"/>
    <property type="project" value="InterPro"/>
</dbReference>
<dbReference type="EMBL" id="JACBZY010000001">
    <property type="protein sequence ID" value="NYG98416.1"/>
    <property type="molecule type" value="Genomic_DNA"/>
</dbReference>
<protein>
    <recommendedName>
        <fullName evidence="2">Amidohydrolase-related domain-containing protein</fullName>
    </recommendedName>
</protein>
<dbReference type="SUPFAM" id="SSF51556">
    <property type="entry name" value="Metallo-dependent hydrolases"/>
    <property type="match status" value="1"/>
</dbReference>
<proteinExistence type="predicted"/>
<dbReference type="InterPro" id="IPR006680">
    <property type="entry name" value="Amidohydro-rel"/>
</dbReference>
<gene>
    <name evidence="3" type="ORF">BJ979_001042</name>
</gene>
<evidence type="ECO:0000256" key="1">
    <source>
        <dbReference type="ARBA" id="ARBA00023239"/>
    </source>
</evidence>
<reference evidence="3 4" key="1">
    <citation type="submission" date="2020-07" db="EMBL/GenBank/DDBJ databases">
        <title>Sequencing the genomes of 1000 actinobacteria strains.</title>
        <authorList>
            <person name="Klenk H.-P."/>
        </authorList>
    </citation>
    <scope>NUCLEOTIDE SEQUENCE [LARGE SCALE GENOMIC DNA]</scope>
    <source>
        <strain evidence="3 4">DSM 23141</strain>
    </source>
</reference>
<dbReference type="InterPro" id="IPR032465">
    <property type="entry name" value="ACMSD"/>
</dbReference>